<proteinExistence type="predicted"/>
<evidence type="ECO:0008006" key="3">
    <source>
        <dbReference type="Google" id="ProtNLM"/>
    </source>
</evidence>
<dbReference type="Proteomes" id="UP000662747">
    <property type="component" value="Chromosome"/>
</dbReference>
<accession>A0ABX7NK26</accession>
<sequence length="648" mass="69889">MSYVVQAQNGDTLCSVARRHGYSNCGTLRSQQANAGLLDRPLVLGDNVTIPQAWNGWVYPSIAMGRRWTVRWAWPVAVPPQATVRIVRKAAAAPTAVNVLANIGISRFVTRSVTANGANDWCDHNQHDFDAGSNGDPCTFSIEVNDASAAGPNVTVLLEALQPTYSPLRAVTGHQRFAAGAVRNARSLSVTTRHLGALPPGRFWSSELRLVTHRLDKQLRPQQTLLVTDLFADDGTGTDIEILDQNIRATYEDANCPRAVGERCIKARHEIPLRRGQSVAIEGFVVRGVADGTNNDNGLVNRQDLINRVRVHCKRIYAQEELTFTINAVTTVDPPSDMLTVSEPDGANATGTNAGGVVQGQVGFTLTYTPFHGLAVVHNLGPFAIPAHNTPMQTANTLVTALNLLANIQAQASQNAPENGAAAGSVDIVITANNGTAAISNLTAANLQDQTQPVERVQFDVNAVDDEQPASSLRKGGPPMRRQLFKSQATAPDRISIFVVREARGGLTTSSLHYLSARGLGVDAAVRNCLTMKYQNVDGELTERIPTLPHEIGHALTDADHVDFNVDNQSLMHPGQTITHQWYDTRRISGPGNAAHRYQLVGDNTHRLLVGGIWPNGAPAVGHLDLIEYNTTMHDLIAANGSLTFTAR</sequence>
<evidence type="ECO:0000313" key="1">
    <source>
        <dbReference type="EMBL" id="QSQ19130.1"/>
    </source>
</evidence>
<name>A0ABX7NK26_9BACT</name>
<gene>
    <name evidence="1" type="ORF">JY651_27690</name>
</gene>
<dbReference type="RefSeq" id="WP_206720718.1">
    <property type="nucleotide sequence ID" value="NZ_CP071090.1"/>
</dbReference>
<protein>
    <recommendedName>
        <fullName evidence="3">LysM domain-containing protein</fullName>
    </recommendedName>
</protein>
<organism evidence="1 2">
    <name type="scientific">Pyxidicoccus parkwayensis</name>
    <dbReference type="NCBI Taxonomy" id="2813578"/>
    <lineage>
        <taxon>Bacteria</taxon>
        <taxon>Pseudomonadati</taxon>
        <taxon>Myxococcota</taxon>
        <taxon>Myxococcia</taxon>
        <taxon>Myxococcales</taxon>
        <taxon>Cystobacterineae</taxon>
        <taxon>Myxococcaceae</taxon>
        <taxon>Pyxidicoccus</taxon>
    </lineage>
</organism>
<evidence type="ECO:0000313" key="2">
    <source>
        <dbReference type="Proteomes" id="UP000662747"/>
    </source>
</evidence>
<dbReference type="EMBL" id="CP071090">
    <property type="protein sequence ID" value="QSQ19130.1"/>
    <property type="molecule type" value="Genomic_DNA"/>
</dbReference>
<keyword evidence="2" id="KW-1185">Reference proteome</keyword>
<reference evidence="1 2" key="1">
    <citation type="submission" date="2021-02" db="EMBL/GenBank/DDBJ databases">
        <title>De Novo genome assembly of isolated myxobacteria.</title>
        <authorList>
            <person name="Stevens D.C."/>
        </authorList>
    </citation>
    <scope>NUCLEOTIDE SEQUENCE [LARGE SCALE GENOMIC DNA]</scope>
    <source>
        <strain evidence="2">SCPEA02</strain>
    </source>
</reference>